<evidence type="ECO:0000256" key="1">
    <source>
        <dbReference type="SAM" id="MobiDB-lite"/>
    </source>
</evidence>
<sequence>MNLGRYVRRTSEHHPDAEEVACGRIRSTYPALDDHSDRPAAALTEACFRKTPA</sequence>
<evidence type="ECO:0000313" key="3">
    <source>
        <dbReference type="Proteomes" id="UP001596409"/>
    </source>
</evidence>
<feature type="region of interest" description="Disordered" evidence="1">
    <location>
        <begin position="1"/>
        <end position="21"/>
    </location>
</feature>
<name>A0ABW2E435_9ACTN</name>
<reference evidence="3" key="1">
    <citation type="journal article" date="2019" name="Int. J. Syst. Evol. Microbiol.">
        <title>The Global Catalogue of Microorganisms (GCM) 10K type strain sequencing project: providing services to taxonomists for standard genome sequencing and annotation.</title>
        <authorList>
            <consortium name="The Broad Institute Genomics Platform"/>
            <consortium name="The Broad Institute Genome Sequencing Center for Infectious Disease"/>
            <person name="Wu L."/>
            <person name="Ma J."/>
        </authorList>
    </citation>
    <scope>NUCLEOTIDE SEQUENCE [LARGE SCALE GENOMIC DNA]</scope>
    <source>
        <strain evidence="3">JCM 4855</strain>
    </source>
</reference>
<evidence type="ECO:0000313" key="2">
    <source>
        <dbReference type="EMBL" id="MFC7014920.1"/>
    </source>
</evidence>
<comment type="caution">
    <text evidence="2">The sequence shown here is derived from an EMBL/GenBank/DDBJ whole genome shotgun (WGS) entry which is preliminary data.</text>
</comment>
<protein>
    <submittedName>
        <fullName evidence="2">Uncharacterized protein</fullName>
    </submittedName>
</protein>
<dbReference type="RefSeq" id="WP_189875407.1">
    <property type="nucleotide sequence ID" value="NZ_BMWA01000016.1"/>
</dbReference>
<proteinExistence type="predicted"/>
<dbReference type="Gene3D" id="3.40.50.980">
    <property type="match status" value="1"/>
</dbReference>
<keyword evidence="3" id="KW-1185">Reference proteome</keyword>
<dbReference type="EMBL" id="JBHSYM010000057">
    <property type="protein sequence ID" value="MFC7014920.1"/>
    <property type="molecule type" value="Genomic_DNA"/>
</dbReference>
<dbReference type="Proteomes" id="UP001596409">
    <property type="component" value="Unassembled WGS sequence"/>
</dbReference>
<accession>A0ABW2E435</accession>
<organism evidence="2 3">
    <name type="scientific">Streptomyces viridiviolaceus</name>
    <dbReference type="NCBI Taxonomy" id="68282"/>
    <lineage>
        <taxon>Bacteria</taxon>
        <taxon>Bacillati</taxon>
        <taxon>Actinomycetota</taxon>
        <taxon>Actinomycetes</taxon>
        <taxon>Kitasatosporales</taxon>
        <taxon>Streptomycetaceae</taxon>
        <taxon>Streptomyces</taxon>
    </lineage>
</organism>
<gene>
    <name evidence="2" type="ORF">ACFQMH_25095</name>
</gene>